<dbReference type="EMBL" id="JBCLYO010000007">
    <property type="protein sequence ID" value="KAL0087370.1"/>
    <property type="molecule type" value="Genomic_DNA"/>
</dbReference>
<keyword evidence="2" id="KW-1185">Reference proteome</keyword>
<evidence type="ECO:0000313" key="1">
    <source>
        <dbReference type="EMBL" id="KAL0087370.1"/>
    </source>
</evidence>
<accession>A0ABR3B0U5</accession>
<reference evidence="1 2" key="1">
    <citation type="submission" date="2024-04" db="EMBL/GenBank/DDBJ databases">
        <title>Symmetric and asymmetric DNA N6-adenine methylation regulates different biological responses in Mucorales.</title>
        <authorList>
            <consortium name="Lawrence Berkeley National Laboratory"/>
            <person name="Lax C."/>
            <person name="Mondo S.J."/>
            <person name="Osorio-Concepcion M."/>
            <person name="Muszewska A."/>
            <person name="Corrochano-Luque M."/>
            <person name="Gutierrez G."/>
            <person name="Riley R."/>
            <person name="Lipzen A."/>
            <person name="Guo J."/>
            <person name="Hundley H."/>
            <person name="Amirebrahimi M."/>
            <person name="Ng V."/>
            <person name="Lorenzo-Gutierrez D."/>
            <person name="Binder U."/>
            <person name="Yang J."/>
            <person name="Song Y."/>
            <person name="Canovas D."/>
            <person name="Navarro E."/>
            <person name="Freitag M."/>
            <person name="Gabaldon T."/>
            <person name="Grigoriev I.V."/>
            <person name="Corrochano L.M."/>
            <person name="Nicolas F.E."/>
            <person name="Garre V."/>
        </authorList>
    </citation>
    <scope>NUCLEOTIDE SEQUENCE [LARGE SCALE GENOMIC DNA]</scope>
    <source>
        <strain evidence="1 2">L51</strain>
    </source>
</reference>
<sequence length="306" mass="35181">MPGAVKLKDSDSKRPAICKEELIDFHDYNRLANQLLYRSDLTKQRIKVLYSSKIQPKIRWPNKRMMNSRLGPVPYIIPSGKSGDISPAIKGINNRTYLKASKHYDQPIKENFSAQIYSIMEQAKKVDSSRNSSSSCSSTLEFNSDLEDVDQDPQLVMRLNLQMLYTVFDNIRQNIQTSDIPLDDKNPKELPAYGWEDILLSAIETKIPVNVIEGVYRRLSAHYKMTLPSIESHLSIPALPTPALPSSPFENLVKQKIRKLYRSKDKTICPGCAQDFWTDEETQMRIVKDIERKFTLIQEQIENKSK</sequence>
<name>A0ABR3B0U5_PHYBL</name>
<protein>
    <submittedName>
        <fullName evidence="1">Uncharacterized protein</fullName>
    </submittedName>
</protein>
<comment type="caution">
    <text evidence="1">The sequence shown here is derived from an EMBL/GenBank/DDBJ whole genome shotgun (WGS) entry which is preliminary data.</text>
</comment>
<proteinExistence type="predicted"/>
<evidence type="ECO:0000313" key="2">
    <source>
        <dbReference type="Proteomes" id="UP001448207"/>
    </source>
</evidence>
<dbReference type="Proteomes" id="UP001448207">
    <property type="component" value="Unassembled WGS sequence"/>
</dbReference>
<gene>
    <name evidence="1" type="ORF">J3Q64DRAFT_1737093</name>
</gene>
<organism evidence="1 2">
    <name type="scientific">Phycomyces blakesleeanus</name>
    <dbReference type="NCBI Taxonomy" id="4837"/>
    <lineage>
        <taxon>Eukaryota</taxon>
        <taxon>Fungi</taxon>
        <taxon>Fungi incertae sedis</taxon>
        <taxon>Mucoromycota</taxon>
        <taxon>Mucoromycotina</taxon>
        <taxon>Mucoromycetes</taxon>
        <taxon>Mucorales</taxon>
        <taxon>Phycomycetaceae</taxon>
        <taxon>Phycomyces</taxon>
    </lineage>
</organism>